<comment type="caution">
    <text evidence="2">The sequence shown here is derived from an EMBL/GenBank/DDBJ whole genome shotgun (WGS) entry which is preliminary data.</text>
</comment>
<evidence type="ECO:0000313" key="2">
    <source>
        <dbReference type="EMBL" id="KAK7435704.1"/>
    </source>
</evidence>
<dbReference type="EMBL" id="JBANRG010000103">
    <property type="protein sequence ID" value="KAK7435704.1"/>
    <property type="molecule type" value="Genomic_DNA"/>
</dbReference>
<feature type="signal peptide" evidence="1">
    <location>
        <begin position="1"/>
        <end position="20"/>
    </location>
</feature>
<proteinExistence type="predicted"/>
<name>A0ABR1IP64_9AGAR</name>
<dbReference type="CDD" id="cd00161">
    <property type="entry name" value="beta-trefoil_Ricin-like"/>
    <property type="match status" value="1"/>
</dbReference>
<reference evidence="2 3" key="1">
    <citation type="submission" date="2024-01" db="EMBL/GenBank/DDBJ databases">
        <title>A draft genome for the cacao thread blight pathogen Marasmiellus scandens.</title>
        <authorList>
            <person name="Baruah I.K."/>
            <person name="Leung J."/>
            <person name="Bukari Y."/>
            <person name="Amoako-Attah I."/>
            <person name="Meinhardt L.W."/>
            <person name="Bailey B.A."/>
            <person name="Cohen S.P."/>
        </authorList>
    </citation>
    <scope>NUCLEOTIDE SEQUENCE [LARGE SCALE GENOMIC DNA]</scope>
    <source>
        <strain evidence="2 3">GH-19</strain>
    </source>
</reference>
<dbReference type="SUPFAM" id="SSF50370">
    <property type="entry name" value="Ricin B-like lectins"/>
    <property type="match status" value="1"/>
</dbReference>
<evidence type="ECO:0008006" key="4">
    <source>
        <dbReference type="Google" id="ProtNLM"/>
    </source>
</evidence>
<feature type="chain" id="PRO_5047207106" description="Ricin B lectin domain-containing protein" evidence="1">
    <location>
        <begin position="21"/>
        <end position="175"/>
    </location>
</feature>
<protein>
    <recommendedName>
        <fullName evidence="4">Ricin B lectin domain-containing protein</fullName>
    </recommendedName>
</protein>
<gene>
    <name evidence="2" type="ORF">VKT23_019537</name>
</gene>
<accession>A0ABR1IP64</accession>
<dbReference type="InterPro" id="IPR035992">
    <property type="entry name" value="Ricin_B-like_lectins"/>
</dbReference>
<dbReference type="Proteomes" id="UP001498398">
    <property type="component" value="Unassembled WGS sequence"/>
</dbReference>
<evidence type="ECO:0000256" key="1">
    <source>
        <dbReference type="SAM" id="SignalP"/>
    </source>
</evidence>
<evidence type="ECO:0000313" key="3">
    <source>
        <dbReference type="Proteomes" id="UP001498398"/>
    </source>
</evidence>
<organism evidence="2 3">
    <name type="scientific">Marasmiellus scandens</name>
    <dbReference type="NCBI Taxonomy" id="2682957"/>
    <lineage>
        <taxon>Eukaryota</taxon>
        <taxon>Fungi</taxon>
        <taxon>Dikarya</taxon>
        <taxon>Basidiomycota</taxon>
        <taxon>Agaricomycotina</taxon>
        <taxon>Agaricomycetes</taxon>
        <taxon>Agaricomycetidae</taxon>
        <taxon>Agaricales</taxon>
        <taxon>Marasmiineae</taxon>
        <taxon>Omphalotaceae</taxon>
        <taxon>Marasmiellus</taxon>
    </lineage>
</organism>
<sequence>MFKPITTLGTLAALIVNASADLVTGLYQIKDFQGRCLDYTATSNNAFVPVVTSPCVASKQSQIWNVVVNSPFAPTYVIIATDGAFSLISYSASTAVGAATNALHQQLQLNTSPPVEEDILISQFDSTHWTLADTRGGGRWTSWKTRADPQLASPVTLEDVGSSTPPDSQQLFTFV</sequence>
<dbReference type="PROSITE" id="PS50231">
    <property type="entry name" value="RICIN_B_LECTIN"/>
    <property type="match status" value="1"/>
</dbReference>
<keyword evidence="3" id="KW-1185">Reference proteome</keyword>
<keyword evidence="1" id="KW-0732">Signal</keyword>